<dbReference type="PRINTS" id="PR00958">
    <property type="entry name" value="HOMSERKINASE"/>
</dbReference>
<accession>A0A7Y9PHJ4</accession>
<dbReference type="Pfam" id="PF08544">
    <property type="entry name" value="GHMP_kinases_C"/>
    <property type="match status" value="1"/>
</dbReference>
<dbReference type="InterPro" id="IPR020568">
    <property type="entry name" value="Ribosomal_Su5_D2-typ_SF"/>
</dbReference>
<evidence type="ECO:0000259" key="9">
    <source>
        <dbReference type="Pfam" id="PF00288"/>
    </source>
</evidence>
<comment type="similarity">
    <text evidence="7">Belongs to the GHMP kinase family. Homoserine kinase subfamily.</text>
</comment>
<keyword evidence="4 7" id="KW-0547">Nucleotide-binding</keyword>
<evidence type="ECO:0000256" key="8">
    <source>
        <dbReference type="NCBIfam" id="TIGR00191"/>
    </source>
</evidence>
<keyword evidence="1 7" id="KW-0028">Amino-acid biosynthesis</keyword>
<keyword evidence="12" id="KW-1185">Reference proteome</keyword>
<dbReference type="NCBIfam" id="TIGR00191">
    <property type="entry name" value="thrB"/>
    <property type="match status" value="1"/>
</dbReference>
<dbReference type="Gene3D" id="3.30.230.10">
    <property type="match status" value="1"/>
</dbReference>
<evidence type="ECO:0000313" key="12">
    <source>
        <dbReference type="Proteomes" id="UP000589520"/>
    </source>
</evidence>
<dbReference type="PANTHER" id="PTHR20861">
    <property type="entry name" value="HOMOSERINE/4-DIPHOSPHOCYTIDYL-2-C-METHYL-D-ERYTHRITOL KINASE"/>
    <property type="match status" value="1"/>
</dbReference>
<comment type="function">
    <text evidence="7">Catalyzes the ATP-dependent phosphorylation of L-homoserine to L-homoserine phosphate.</text>
</comment>
<comment type="caution">
    <text evidence="11">The sequence shown here is derived from an EMBL/GenBank/DDBJ whole genome shotgun (WGS) entry which is preliminary data.</text>
</comment>
<dbReference type="SUPFAM" id="SSF55060">
    <property type="entry name" value="GHMP Kinase, C-terminal domain"/>
    <property type="match status" value="1"/>
</dbReference>
<feature type="domain" description="GHMP kinase N-terminal" evidence="9">
    <location>
        <begin position="69"/>
        <end position="150"/>
    </location>
</feature>
<dbReference type="InterPro" id="IPR036554">
    <property type="entry name" value="GHMP_kinase_C_sf"/>
</dbReference>
<dbReference type="EC" id="2.7.1.39" evidence="7 8"/>
<dbReference type="GO" id="GO:0009088">
    <property type="term" value="P:threonine biosynthetic process"/>
    <property type="evidence" value="ECO:0007669"/>
    <property type="project" value="UniProtKB-UniRule"/>
</dbReference>
<comment type="pathway">
    <text evidence="7">Amino-acid biosynthesis; L-threonine biosynthesis; L-threonine from L-aspartate: step 4/5.</text>
</comment>
<sequence>MSLTTQKSTAPGKIHLKLPATSANLGPGFDALGLAMALYLTIDAVVATEFQIDATGRNADLCRRVEDSLILTTYREVLADAGREPLPIGLLLHNEIPLGMGCGSSAAALLAGVLLANHFGELGWSGQQVLEEACRREGHPDNVAACWKGGMTSSSCFGSRVVTATCGEELNWKILIALPSASLATEKARALLPATYSRADAVANVQSTALLVSAFALGRGDLLRYAMQDRIHQPYRMEACPLLPLLLPMVEEPGVLGVALSGAGPSVLLILEGDAPVGDLVNKIRYLGSDPMLDVMQTRVASGCFVKG</sequence>
<evidence type="ECO:0000256" key="4">
    <source>
        <dbReference type="ARBA" id="ARBA00022741"/>
    </source>
</evidence>
<dbReference type="InterPro" id="IPR014721">
    <property type="entry name" value="Ribsml_uS5_D2-typ_fold_subgr"/>
</dbReference>
<reference evidence="11 12" key="1">
    <citation type="submission" date="2020-07" db="EMBL/GenBank/DDBJ databases">
        <title>Genomic Encyclopedia of Type Strains, Phase IV (KMG-V): Genome sequencing to study the core and pangenomes of soil and plant-associated prokaryotes.</title>
        <authorList>
            <person name="Whitman W."/>
        </authorList>
    </citation>
    <scope>NUCLEOTIDE SEQUENCE [LARGE SCALE GENOMIC DNA]</scope>
    <source>
        <strain evidence="11 12">X4EP2</strain>
    </source>
</reference>
<dbReference type="Gene3D" id="3.30.70.890">
    <property type="entry name" value="GHMP kinase, C-terminal domain"/>
    <property type="match status" value="1"/>
</dbReference>
<dbReference type="UniPathway" id="UPA00050">
    <property type="reaction ID" value="UER00064"/>
</dbReference>
<comment type="caution">
    <text evidence="7">Lacks conserved residue(s) required for the propagation of feature annotation.</text>
</comment>
<dbReference type="InterPro" id="IPR000870">
    <property type="entry name" value="Homoserine_kinase"/>
</dbReference>
<dbReference type="SUPFAM" id="SSF54211">
    <property type="entry name" value="Ribosomal protein S5 domain 2-like"/>
    <property type="match status" value="1"/>
</dbReference>
<evidence type="ECO:0000256" key="5">
    <source>
        <dbReference type="ARBA" id="ARBA00022777"/>
    </source>
</evidence>
<dbReference type="Proteomes" id="UP000589520">
    <property type="component" value="Unassembled WGS sequence"/>
</dbReference>
<dbReference type="PANTHER" id="PTHR20861:SF1">
    <property type="entry name" value="HOMOSERINE KINASE"/>
    <property type="match status" value="1"/>
</dbReference>
<dbReference type="Pfam" id="PF00288">
    <property type="entry name" value="GHMP_kinases_N"/>
    <property type="match status" value="1"/>
</dbReference>
<keyword evidence="5 7" id="KW-0418">Kinase</keyword>
<name>A0A7Y9PHJ4_9BACT</name>
<evidence type="ECO:0000256" key="3">
    <source>
        <dbReference type="ARBA" id="ARBA00022697"/>
    </source>
</evidence>
<dbReference type="GO" id="GO:0004413">
    <property type="term" value="F:homoserine kinase activity"/>
    <property type="evidence" value="ECO:0007669"/>
    <property type="project" value="UniProtKB-UniRule"/>
</dbReference>
<evidence type="ECO:0000259" key="10">
    <source>
        <dbReference type="Pfam" id="PF08544"/>
    </source>
</evidence>
<evidence type="ECO:0000313" key="11">
    <source>
        <dbReference type="EMBL" id="NYF79966.1"/>
    </source>
</evidence>
<evidence type="ECO:0000256" key="6">
    <source>
        <dbReference type="ARBA" id="ARBA00022840"/>
    </source>
</evidence>
<organism evidence="11 12">
    <name type="scientific">Granulicella arctica</name>
    <dbReference type="NCBI Taxonomy" id="940613"/>
    <lineage>
        <taxon>Bacteria</taxon>
        <taxon>Pseudomonadati</taxon>
        <taxon>Acidobacteriota</taxon>
        <taxon>Terriglobia</taxon>
        <taxon>Terriglobales</taxon>
        <taxon>Acidobacteriaceae</taxon>
        <taxon>Granulicella</taxon>
    </lineage>
</organism>
<proteinExistence type="inferred from homology"/>
<gene>
    <name evidence="7" type="primary">thrB</name>
    <name evidence="11" type="ORF">HDF17_002286</name>
</gene>
<dbReference type="HAMAP" id="MF_00384">
    <property type="entry name" value="Homoser_kinase"/>
    <property type="match status" value="1"/>
</dbReference>
<dbReference type="AlphaFoldDB" id="A0A7Y9PHJ4"/>
<dbReference type="RefSeq" id="WP_179490997.1">
    <property type="nucleotide sequence ID" value="NZ_JACCCW010000002.1"/>
</dbReference>
<dbReference type="InterPro" id="IPR006204">
    <property type="entry name" value="GHMP_kinase_N_dom"/>
</dbReference>
<evidence type="ECO:0000256" key="7">
    <source>
        <dbReference type="HAMAP-Rule" id="MF_00384"/>
    </source>
</evidence>
<keyword evidence="6 7" id="KW-0067">ATP-binding</keyword>
<dbReference type="EMBL" id="JACCCW010000002">
    <property type="protein sequence ID" value="NYF79966.1"/>
    <property type="molecule type" value="Genomic_DNA"/>
</dbReference>
<feature type="domain" description="GHMP kinase C-terminal" evidence="10">
    <location>
        <begin position="213"/>
        <end position="285"/>
    </location>
</feature>
<comment type="subcellular location">
    <subcellularLocation>
        <location evidence="7">Cytoplasm</location>
    </subcellularLocation>
</comment>
<evidence type="ECO:0000256" key="2">
    <source>
        <dbReference type="ARBA" id="ARBA00022679"/>
    </source>
</evidence>
<dbReference type="GO" id="GO:0005524">
    <property type="term" value="F:ATP binding"/>
    <property type="evidence" value="ECO:0007669"/>
    <property type="project" value="UniProtKB-UniRule"/>
</dbReference>
<protein>
    <recommendedName>
        <fullName evidence="7 8">Homoserine kinase</fullName>
        <shortName evidence="7">HK</shortName>
        <shortName evidence="7">HSK</shortName>
        <ecNumber evidence="7 8">2.7.1.39</ecNumber>
    </recommendedName>
</protein>
<comment type="catalytic activity">
    <reaction evidence="7">
        <text>L-homoserine + ATP = O-phospho-L-homoserine + ADP + H(+)</text>
        <dbReference type="Rhea" id="RHEA:13985"/>
        <dbReference type="ChEBI" id="CHEBI:15378"/>
        <dbReference type="ChEBI" id="CHEBI:30616"/>
        <dbReference type="ChEBI" id="CHEBI:57476"/>
        <dbReference type="ChEBI" id="CHEBI:57590"/>
        <dbReference type="ChEBI" id="CHEBI:456216"/>
        <dbReference type="EC" id="2.7.1.39"/>
    </reaction>
</comment>
<evidence type="ECO:0000256" key="1">
    <source>
        <dbReference type="ARBA" id="ARBA00022605"/>
    </source>
</evidence>
<keyword evidence="7" id="KW-0963">Cytoplasm</keyword>
<dbReference type="InterPro" id="IPR013750">
    <property type="entry name" value="GHMP_kinase_C_dom"/>
</dbReference>
<keyword evidence="2 7" id="KW-0808">Transferase</keyword>
<dbReference type="PIRSF" id="PIRSF000676">
    <property type="entry name" value="Homoser_kin"/>
    <property type="match status" value="1"/>
</dbReference>
<dbReference type="GO" id="GO:0005737">
    <property type="term" value="C:cytoplasm"/>
    <property type="evidence" value="ECO:0007669"/>
    <property type="project" value="UniProtKB-SubCell"/>
</dbReference>
<keyword evidence="3 7" id="KW-0791">Threonine biosynthesis</keyword>